<keyword evidence="9" id="KW-1185">Reference proteome</keyword>
<dbReference type="EMBL" id="QXFY01001023">
    <property type="protein sequence ID" value="KAE9330997.1"/>
    <property type="molecule type" value="Genomic_DNA"/>
</dbReference>
<evidence type="ECO:0000313" key="12">
    <source>
        <dbReference type="Proteomes" id="UP000476176"/>
    </source>
</evidence>
<name>A0A6A3RGM0_9STRA</name>
<evidence type="ECO:0000313" key="9">
    <source>
        <dbReference type="Proteomes" id="UP000433483"/>
    </source>
</evidence>
<dbReference type="Proteomes" id="UP000429523">
    <property type="component" value="Unassembled WGS sequence"/>
</dbReference>
<evidence type="ECO:0000313" key="4">
    <source>
        <dbReference type="EMBL" id="KAE9195738.1"/>
    </source>
</evidence>
<comment type="caution">
    <text evidence="2">The sequence shown here is derived from an EMBL/GenBank/DDBJ whole genome shotgun (WGS) entry which is preliminary data.</text>
</comment>
<evidence type="ECO:0000313" key="1">
    <source>
        <dbReference type="EMBL" id="KAE8931221.1"/>
    </source>
</evidence>
<evidence type="ECO:0000313" key="6">
    <source>
        <dbReference type="EMBL" id="KAE9211554.1"/>
    </source>
</evidence>
<dbReference type="EMBL" id="QXGF01001270">
    <property type="protein sequence ID" value="KAE8931221.1"/>
    <property type="molecule type" value="Genomic_DNA"/>
</dbReference>
<organism evidence="2 11">
    <name type="scientific">Phytophthora fragariae</name>
    <dbReference type="NCBI Taxonomy" id="53985"/>
    <lineage>
        <taxon>Eukaryota</taxon>
        <taxon>Sar</taxon>
        <taxon>Stramenopiles</taxon>
        <taxon>Oomycota</taxon>
        <taxon>Peronosporomycetes</taxon>
        <taxon>Peronosporales</taxon>
        <taxon>Peronosporaceae</taxon>
        <taxon>Phytophthora</taxon>
    </lineage>
</organism>
<dbReference type="Proteomes" id="UP000440367">
    <property type="component" value="Unassembled WGS sequence"/>
</dbReference>
<dbReference type="EMBL" id="QXGB01001167">
    <property type="protein sequence ID" value="KAE9195738.1"/>
    <property type="molecule type" value="Genomic_DNA"/>
</dbReference>
<dbReference type="EMBL" id="QXFX01000936">
    <property type="protein sequence ID" value="KAE9100397.1"/>
    <property type="molecule type" value="Genomic_DNA"/>
</dbReference>
<dbReference type="Proteomes" id="UP000476176">
    <property type="component" value="Unassembled WGS sequence"/>
</dbReference>
<dbReference type="EMBL" id="QXGD01001218">
    <property type="protein sequence ID" value="KAE9211554.1"/>
    <property type="molecule type" value="Genomic_DNA"/>
</dbReference>
<dbReference type="Proteomes" id="UP000441208">
    <property type="component" value="Unassembled WGS sequence"/>
</dbReference>
<evidence type="ECO:0000313" key="2">
    <source>
        <dbReference type="EMBL" id="KAE9096851.1"/>
    </source>
</evidence>
<evidence type="ECO:0000313" key="3">
    <source>
        <dbReference type="EMBL" id="KAE9100397.1"/>
    </source>
</evidence>
<protein>
    <submittedName>
        <fullName evidence="2">Uncharacterized protein</fullName>
    </submittedName>
</protein>
<dbReference type="EMBL" id="QXFZ01001104">
    <property type="protein sequence ID" value="KAE9096851.1"/>
    <property type="molecule type" value="Genomic_DNA"/>
</dbReference>
<evidence type="ECO:0000313" key="11">
    <source>
        <dbReference type="Proteomes" id="UP000441208"/>
    </source>
</evidence>
<dbReference type="EMBL" id="QXGC01001144">
    <property type="protein sequence ID" value="KAE9210102.1"/>
    <property type="molecule type" value="Genomic_DNA"/>
</dbReference>
<dbReference type="AlphaFoldDB" id="A0A6A3RGM0"/>
<evidence type="ECO:0000313" key="14">
    <source>
        <dbReference type="Proteomes" id="UP000488956"/>
    </source>
</evidence>
<accession>A0A6A3RGM0</accession>
<dbReference type="Proteomes" id="UP000433483">
    <property type="component" value="Unassembled WGS sequence"/>
</dbReference>
<reference evidence="8 9" key="1">
    <citation type="submission" date="2018-08" db="EMBL/GenBank/DDBJ databases">
        <title>Genomic investigation of the strawberry pathogen Phytophthora fragariae indicates pathogenicity is determined by transcriptional variation in three key races.</title>
        <authorList>
            <person name="Adams T.M."/>
            <person name="Armitage A.D."/>
            <person name="Sobczyk M.K."/>
            <person name="Bates H.J."/>
            <person name="Dunwell J.M."/>
            <person name="Nellist C.F."/>
            <person name="Harrison R.J."/>
        </authorList>
    </citation>
    <scope>NUCLEOTIDE SEQUENCE [LARGE SCALE GENOMIC DNA]</scope>
    <source>
        <strain evidence="6 10">BC-1</strain>
        <strain evidence="5 12">BC-23</strain>
        <strain evidence="4 9">NOV-27</strain>
        <strain evidence="2 11">NOV-71</strain>
        <strain evidence="7 13">NOV-77</strain>
        <strain evidence="1 8">NOV-9</strain>
        <strain evidence="3 14">ONT-3</strain>
    </source>
</reference>
<gene>
    <name evidence="6" type="ORF">PF002_g18496</name>
    <name evidence="5" type="ORF">PF004_g16278</name>
    <name evidence="4" type="ORF">PF005_g17166</name>
    <name evidence="2" type="ORF">PF007_g16832</name>
    <name evidence="7" type="ORF">PF008_g15612</name>
    <name evidence="1" type="ORF">PF009_g18715</name>
    <name evidence="3" type="ORF">PF010_g14832</name>
</gene>
<evidence type="ECO:0000313" key="5">
    <source>
        <dbReference type="EMBL" id="KAE9210102.1"/>
    </source>
</evidence>
<proteinExistence type="predicted"/>
<dbReference type="Proteomes" id="UP000486351">
    <property type="component" value="Unassembled WGS sequence"/>
</dbReference>
<sequence length="73" mass="7901">MVLALEAGVEFALVPVKPKPTRSNNKKTKTTMSAATGIDTLYGLDSVVDELVLTEPPLLVPTFPHPNKKYGHI</sequence>
<dbReference type="Proteomes" id="UP000488956">
    <property type="component" value="Unassembled WGS sequence"/>
</dbReference>
<evidence type="ECO:0000313" key="10">
    <source>
        <dbReference type="Proteomes" id="UP000440367"/>
    </source>
</evidence>
<evidence type="ECO:0000313" key="8">
    <source>
        <dbReference type="Proteomes" id="UP000429523"/>
    </source>
</evidence>
<evidence type="ECO:0000313" key="7">
    <source>
        <dbReference type="EMBL" id="KAE9330997.1"/>
    </source>
</evidence>
<evidence type="ECO:0000313" key="13">
    <source>
        <dbReference type="Proteomes" id="UP000486351"/>
    </source>
</evidence>